<gene>
    <name evidence="1" type="ORF">Ga0080559_TMP1829</name>
</gene>
<evidence type="ECO:0000313" key="1">
    <source>
        <dbReference type="EMBL" id="APX22625.1"/>
    </source>
</evidence>
<dbReference type="STRING" id="1229727.Ga0080559_TMP1829"/>
<name>A0A1U7D3H6_9RHOB</name>
<reference evidence="1 2" key="1">
    <citation type="submission" date="2016-03" db="EMBL/GenBank/DDBJ databases">
        <title>Deep-sea bacteria in the southern Pacific.</title>
        <authorList>
            <person name="Tang K."/>
        </authorList>
    </citation>
    <scope>NUCLEOTIDE SEQUENCE [LARGE SCALE GENOMIC DNA]</scope>
    <source>
        <strain evidence="1 2">JLT2016</strain>
    </source>
</reference>
<dbReference type="KEGG" id="tpro:Ga0080559_TMP1829"/>
<keyword evidence="2" id="KW-1185">Reference proteome</keyword>
<organism evidence="1 2">
    <name type="scientific">Salipiger profundus</name>
    <dbReference type="NCBI Taxonomy" id="1229727"/>
    <lineage>
        <taxon>Bacteria</taxon>
        <taxon>Pseudomonadati</taxon>
        <taxon>Pseudomonadota</taxon>
        <taxon>Alphaproteobacteria</taxon>
        <taxon>Rhodobacterales</taxon>
        <taxon>Roseobacteraceae</taxon>
        <taxon>Salipiger</taxon>
    </lineage>
</organism>
<evidence type="ECO:0000313" key="2">
    <source>
        <dbReference type="Proteomes" id="UP000186559"/>
    </source>
</evidence>
<sequence length="41" mass="4620">MTASDSHPAFRFIHKLKFASALLRLFRCNSAIGVLQCSREP</sequence>
<dbReference type="Proteomes" id="UP000186559">
    <property type="component" value="Chromosome"/>
</dbReference>
<accession>A0A1U7D3H6</accession>
<dbReference type="AlphaFoldDB" id="A0A1U7D3H6"/>
<dbReference type="EMBL" id="CP014796">
    <property type="protein sequence ID" value="APX22625.1"/>
    <property type="molecule type" value="Genomic_DNA"/>
</dbReference>
<protein>
    <submittedName>
        <fullName evidence="1">Uncharacterized protein</fullName>
    </submittedName>
</protein>
<proteinExistence type="predicted"/>